<comment type="subcellular location">
    <subcellularLocation>
        <location evidence="1 8">Cell membrane</location>
        <topology evidence="1 8">Multi-pass membrane protein</topology>
    </subcellularLocation>
</comment>
<proteinExistence type="inferred from homology"/>
<dbReference type="GO" id="GO:0010043">
    <property type="term" value="P:response to zinc ion"/>
    <property type="evidence" value="ECO:0007669"/>
    <property type="project" value="TreeGrafter"/>
</dbReference>
<dbReference type="AlphaFoldDB" id="A0A2Z4ID00"/>
<keyword evidence="7 9" id="KW-0472">Membrane</keyword>
<dbReference type="GO" id="GO:0046914">
    <property type="term" value="F:transition metal ion binding"/>
    <property type="evidence" value="ECO:0007669"/>
    <property type="project" value="InterPro"/>
</dbReference>
<dbReference type="InterPro" id="IPR001626">
    <property type="entry name" value="ABC_TroCD"/>
</dbReference>
<dbReference type="SUPFAM" id="SSF47979">
    <property type="entry name" value="Iron-dependent repressor protein, dimerization domain"/>
    <property type="match status" value="1"/>
</dbReference>
<dbReference type="Gene3D" id="1.10.3470.10">
    <property type="entry name" value="ABC transporter involved in vitamin B12 uptake, BtuC"/>
    <property type="match status" value="1"/>
</dbReference>
<feature type="transmembrane region" description="Helical" evidence="9">
    <location>
        <begin position="260"/>
        <end position="277"/>
    </location>
</feature>
<evidence type="ECO:0000256" key="4">
    <source>
        <dbReference type="ARBA" id="ARBA00022475"/>
    </source>
</evidence>
<feature type="transmembrane region" description="Helical" evidence="9">
    <location>
        <begin position="69"/>
        <end position="88"/>
    </location>
</feature>
<dbReference type="GO" id="GO:0043190">
    <property type="term" value="C:ATP-binding cassette (ABC) transporter complex"/>
    <property type="evidence" value="ECO:0007669"/>
    <property type="project" value="InterPro"/>
</dbReference>
<evidence type="ECO:0000256" key="3">
    <source>
        <dbReference type="ARBA" id="ARBA00022448"/>
    </source>
</evidence>
<dbReference type="InterPro" id="IPR036421">
    <property type="entry name" value="Fe_dep_repressor_sf"/>
</dbReference>
<name>A0A2Z4ID00_9BACT</name>
<organism evidence="11 12">
    <name type="scientific">Echinicola strongylocentroti</name>
    <dbReference type="NCBI Taxonomy" id="1795355"/>
    <lineage>
        <taxon>Bacteria</taxon>
        <taxon>Pseudomonadati</taxon>
        <taxon>Bacteroidota</taxon>
        <taxon>Cytophagia</taxon>
        <taxon>Cytophagales</taxon>
        <taxon>Cyclobacteriaceae</taxon>
        <taxon>Echinicola</taxon>
    </lineage>
</organism>
<dbReference type="CDD" id="cd06550">
    <property type="entry name" value="TM_ABC_iron-siderophores_like"/>
    <property type="match status" value="1"/>
</dbReference>
<dbReference type="PANTHER" id="PTHR30477">
    <property type="entry name" value="ABC-TRANSPORTER METAL-BINDING PROTEIN"/>
    <property type="match status" value="1"/>
</dbReference>
<dbReference type="InterPro" id="IPR037294">
    <property type="entry name" value="ABC_BtuC-like"/>
</dbReference>
<feature type="domain" description="Iron dependent repressor metal binding and dimerisation" evidence="10">
    <location>
        <begin position="356"/>
        <end position="424"/>
    </location>
</feature>
<dbReference type="RefSeq" id="WP_112782122.1">
    <property type="nucleotide sequence ID" value="NZ_CP030041.1"/>
</dbReference>
<keyword evidence="12" id="KW-1185">Reference proteome</keyword>
<evidence type="ECO:0000259" key="10">
    <source>
        <dbReference type="Pfam" id="PF02742"/>
    </source>
</evidence>
<dbReference type="GO" id="GO:0071281">
    <property type="term" value="P:cellular response to iron ion"/>
    <property type="evidence" value="ECO:0007669"/>
    <property type="project" value="UniProtKB-ARBA"/>
</dbReference>
<dbReference type="SMART" id="SM00529">
    <property type="entry name" value="HTH_DTXR"/>
    <property type="match status" value="1"/>
</dbReference>
<evidence type="ECO:0000256" key="1">
    <source>
        <dbReference type="ARBA" id="ARBA00004651"/>
    </source>
</evidence>
<evidence type="ECO:0000256" key="9">
    <source>
        <dbReference type="SAM" id="Phobius"/>
    </source>
</evidence>
<comment type="similarity">
    <text evidence="2 8">Belongs to the ABC-3 integral membrane protein family.</text>
</comment>
<dbReference type="GO" id="GO:0046983">
    <property type="term" value="F:protein dimerization activity"/>
    <property type="evidence" value="ECO:0007669"/>
    <property type="project" value="InterPro"/>
</dbReference>
<dbReference type="Proteomes" id="UP000248688">
    <property type="component" value="Chromosome"/>
</dbReference>
<accession>A0A2Z4ID00</accession>
<dbReference type="OrthoDB" id="9788905at2"/>
<dbReference type="InterPro" id="IPR022689">
    <property type="entry name" value="Iron_dep_repressor"/>
</dbReference>
<evidence type="ECO:0000256" key="7">
    <source>
        <dbReference type="ARBA" id="ARBA00023136"/>
    </source>
</evidence>
<dbReference type="InterPro" id="IPR001367">
    <property type="entry name" value="Fe_dep_repressor"/>
</dbReference>
<dbReference type="Gene3D" id="1.10.10.10">
    <property type="entry name" value="Winged helix-like DNA-binding domain superfamily/Winged helix DNA-binding domain"/>
    <property type="match status" value="1"/>
</dbReference>
<keyword evidence="4" id="KW-1003">Cell membrane</keyword>
<evidence type="ECO:0000256" key="2">
    <source>
        <dbReference type="ARBA" id="ARBA00008034"/>
    </source>
</evidence>
<sequence>MEEFIYFFSFQDPNVLMVVTGIVLLSISTAMVGTFTFLDKKALVGDAISHAVLPGVCLAFMLSGSKNPYWIVSGAFVTGALSTYAITWVSNYTKLKEDTVIASVLSIFFGVGIVMMTQLQQTGNASLSGLDHFIFGNAISIVGQDLWVYGFLALAIIIVILLFYKEFQLMVFNRSFAESIGLPVKRLEFLFNSLMVLAVVTGIQAIGVVLMAALLITPAAAAKFWTNRLSIMLLIAVIFSVISGIVGAYISFVLPHMPTGPWVVIVLSLIAFLSFFFSTKKGILTKWIAKRNYQRKIHRDHILKALFAANEKGKEGLATPDVHANFPGKSFRTQSAINKLEKNNYITESQSVISLTQQGLKEAGRIVRLHRLWELYMTEYMNIAPDHVHDSAEKLEHIITPELEKQLDKNLNFPQEDPHQSIIPRDQDKS</sequence>
<dbReference type="PANTHER" id="PTHR30477:SF3">
    <property type="entry name" value="METAL TRANSPORT SYSTEM MEMBRANE PROTEIN CT_069-RELATED"/>
    <property type="match status" value="1"/>
</dbReference>
<dbReference type="Pfam" id="PF02742">
    <property type="entry name" value="Fe_dep_repr_C"/>
    <property type="match status" value="1"/>
</dbReference>
<dbReference type="Pfam" id="PF00950">
    <property type="entry name" value="ABC-3"/>
    <property type="match status" value="1"/>
</dbReference>
<feature type="transmembrane region" description="Helical" evidence="9">
    <location>
        <begin position="100"/>
        <end position="119"/>
    </location>
</feature>
<dbReference type="GO" id="GO:0003700">
    <property type="term" value="F:DNA-binding transcription factor activity"/>
    <property type="evidence" value="ECO:0007669"/>
    <property type="project" value="InterPro"/>
</dbReference>
<reference evidence="11 12" key="1">
    <citation type="submission" date="2018-06" db="EMBL/GenBank/DDBJ databases">
        <title>Echinicola strongylocentroti sp. nov., isolated from a sea urchin Strongylocentrotus intermedius.</title>
        <authorList>
            <person name="Bae S.S."/>
        </authorList>
    </citation>
    <scope>NUCLEOTIDE SEQUENCE [LARGE SCALE GENOMIC DNA]</scope>
    <source>
        <strain evidence="11 12">MEBiC08714</strain>
    </source>
</reference>
<feature type="transmembrane region" description="Helical" evidence="9">
    <location>
        <begin position="43"/>
        <end position="62"/>
    </location>
</feature>
<keyword evidence="3 8" id="KW-0813">Transport</keyword>
<dbReference type="KEGG" id="est:DN752_00275"/>
<evidence type="ECO:0000313" key="12">
    <source>
        <dbReference type="Proteomes" id="UP000248688"/>
    </source>
</evidence>
<dbReference type="GO" id="GO:0055085">
    <property type="term" value="P:transmembrane transport"/>
    <property type="evidence" value="ECO:0007669"/>
    <property type="project" value="InterPro"/>
</dbReference>
<evidence type="ECO:0000313" key="11">
    <source>
        <dbReference type="EMBL" id="AWW28700.1"/>
    </source>
</evidence>
<evidence type="ECO:0000256" key="8">
    <source>
        <dbReference type="RuleBase" id="RU003943"/>
    </source>
</evidence>
<gene>
    <name evidence="11" type="ORF">DN752_00275</name>
</gene>
<feature type="transmembrane region" description="Helical" evidence="9">
    <location>
        <begin position="146"/>
        <end position="164"/>
    </location>
</feature>
<feature type="transmembrane region" description="Helical" evidence="9">
    <location>
        <begin position="189"/>
        <end position="217"/>
    </location>
</feature>
<dbReference type="SUPFAM" id="SSF81345">
    <property type="entry name" value="ABC transporter involved in vitamin B12 uptake, BtuC"/>
    <property type="match status" value="1"/>
</dbReference>
<keyword evidence="5 8" id="KW-0812">Transmembrane</keyword>
<dbReference type="FunFam" id="1.10.3470.10:FF:000003">
    <property type="entry name" value="Iron ABC transporter permease SitD"/>
    <property type="match status" value="1"/>
</dbReference>
<keyword evidence="6 9" id="KW-1133">Transmembrane helix</keyword>
<feature type="transmembrane region" description="Helical" evidence="9">
    <location>
        <begin position="15"/>
        <end position="37"/>
    </location>
</feature>
<dbReference type="InterPro" id="IPR036388">
    <property type="entry name" value="WH-like_DNA-bd_sf"/>
</dbReference>
<dbReference type="EMBL" id="CP030041">
    <property type="protein sequence ID" value="AWW28700.1"/>
    <property type="molecule type" value="Genomic_DNA"/>
</dbReference>
<evidence type="ECO:0000256" key="5">
    <source>
        <dbReference type="ARBA" id="ARBA00022692"/>
    </source>
</evidence>
<evidence type="ECO:0000256" key="6">
    <source>
        <dbReference type="ARBA" id="ARBA00022989"/>
    </source>
</evidence>
<protein>
    <submittedName>
        <fullName evidence="11">Zinc ABC transporter permease</fullName>
    </submittedName>
</protein>
<feature type="transmembrane region" description="Helical" evidence="9">
    <location>
        <begin position="229"/>
        <end position="254"/>
    </location>
</feature>